<proteinExistence type="predicted"/>
<dbReference type="KEGG" id="psty:BFS30_19155"/>
<protein>
    <submittedName>
        <fullName evidence="1">Uncharacterized protein</fullName>
    </submittedName>
</protein>
<dbReference type="OrthoDB" id="2972467at2"/>
<reference evidence="1 2" key="1">
    <citation type="submission" date="2016-08" db="EMBL/GenBank/DDBJ databases">
        <authorList>
            <person name="Seilhamer J.J."/>
        </authorList>
    </citation>
    <scope>NUCLEOTIDE SEQUENCE [LARGE SCALE GENOMIC DNA]</scope>
    <source>
        <strain evidence="1 2">DX4</strain>
    </source>
</reference>
<keyword evidence="2" id="KW-1185">Reference proteome</keyword>
<evidence type="ECO:0000313" key="1">
    <source>
        <dbReference type="EMBL" id="AOM79100.1"/>
    </source>
</evidence>
<dbReference type="EMBL" id="CP017141">
    <property type="protein sequence ID" value="AOM79100.1"/>
    <property type="molecule type" value="Genomic_DNA"/>
</dbReference>
<sequence>MSHFYSGAILKPVTGVVAKAVDSLFGKLVARGEGNLVNLNEETFSQALFNGAENVAGYSVWGTKGLVGNTFNRNVFYWKPQEVKVYPVLGL</sequence>
<gene>
    <name evidence="1" type="ORF">BFS30_19155</name>
</gene>
<dbReference type="Proteomes" id="UP000094313">
    <property type="component" value="Chromosome"/>
</dbReference>
<dbReference type="AlphaFoldDB" id="A0A1D7QKC6"/>
<dbReference type="RefSeq" id="WP_069380763.1">
    <property type="nucleotide sequence ID" value="NZ_CP017141.1"/>
</dbReference>
<name>A0A1D7QKC6_9SPHI</name>
<organism evidence="1 2">
    <name type="scientific">Pedobacter steynii</name>
    <dbReference type="NCBI Taxonomy" id="430522"/>
    <lineage>
        <taxon>Bacteria</taxon>
        <taxon>Pseudomonadati</taxon>
        <taxon>Bacteroidota</taxon>
        <taxon>Sphingobacteriia</taxon>
        <taxon>Sphingobacteriales</taxon>
        <taxon>Sphingobacteriaceae</taxon>
        <taxon>Pedobacter</taxon>
    </lineage>
</organism>
<accession>A0A1D7QKC6</accession>
<evidence type="ECO:0000313" key="2">
    <source>
        <dbReference type="Proteomes" id="UP000094313"/>
    </source>
</evidence>